<dbReference type="InterPro" id="IPR001611">
    <property type="entry name" value="Leu-rich_rpt"/>
</dbReference>
<dbReference type="GO" id="GO:0004672">
    <property type="term" value="F:protein kinase activity"/>
    <property type="evidence" value="ECO:0007669"/>
    <property type="project" value="InterPro"/>
</dbReference>
<reference evidence="12" key="1">
    <citation type="journal article" date="2014" name="Science">
        <title>The coffee genome provides insight into the convergent evolution of caffeine biosynthesis.</title>
        <authorList>
            <person name="Denoeud F."/>
            <person name="Carretero-Paulet L."/>
            <person name="Dereeper A."/>
            <person name="Droc G."/>
            <person name="Guyot R."/>
            <person name="Pietrella M."/>
            <person name="Zheng C."/>
            <person name="Alberti A."/>
            <person name="Anthony F."/>
            <person name="Aprea G."/>
            <person name="Aury J.M."/>
            <person name="Bento P."/>
            <person name="Bernard M."/>
            <person name="Bocs S."/>
            <person name="Campa C."/>
            <person name="Cenci A."/>
            <person name="Combes M.C."/>
            <person name="Crouzillat D."/>
            <person name="Da Silva C."/>
            <person name="Daddiego L."/>
            <person name="De Bellis F."/>
            <person name="Dussert S."/>
            <person name="Garsmeur O."/>
            <person name="Gayraud T."/>
            <person name="Guignon V."/>
            <person name="Jahn K."/>
            <person name="Jamilloux V."/>
            <person name="Joet T."/>
            <person name="Labadie K."/>
            <person name="Lan T."/>
            <person name="Leclercq J."/>
            <person name="Lepelley M."/>
            <person name="Leroy T."/>
            <person name="Li L.T."/>
            <person name="Librado P."/>
            <person name="Lopez L."/>
            <person name="Munoz A."/>
            <person name="Noel B."/>
            <person name="Pallavicini A."/>
            <person name="Perrotta G."/>
            <person name="Poncet V."/>
            <person name="Pot D."/>
            <person name="Priyono X."/>
            <person name="Rigoreau M."/>
            <person name="Rouard M."/>
            <person name="Rozas J."/>
            <person name="Tranchant-Dubreuil C."/>
            <person name="VanBuren R."/>
            <person name="Zhang Q."/>
            <person name="Andrade A.C."/>
            <person name="Argout X."/>
            <person name="Bertrand B."/>
            <person name="de Kochko A."/>
            <person name="Graziosi G."/>
            <person name="Henry R.J."/>
            <person name="Jayarama X."/>
            <person name="Ming R."/>
            <person name="Nagai C."/>
            <person name="Rounsley S."/>
            <person name="Sankoff D."/>
            <person name="Giuliano G."/>
            <person name="Albert V.A."/>
            <person name="Wincker P."/>
            <person name="Lashermes P."/>
        </authorList>
    </citation>
    <scope>NUCLEOTIDE SEQUENCE [LARGE SCALE GENOMIC DNA]</scope>
    <source>
        <strain evidence="12">cv. DH200-94</strain>
    </source>
</reference>
<keyword evidence="7 9" id="KW-0472">Membrane</keyword>
<keyword evidence="8" id="KW-0325">Glycoprotein</keyword>
<dbReference type="STRING" id="49390.A0A068UDJ4"/>
<proteinExistence type="predicted"/>
<evidence type="ECO:0000256" key="4">
    <source>
        <dbReference type="ARBA" id="ARBA00022729"/>
    </source>
</evidence>
<evidence type="ECO:0000256" key="5">
    <source>
        <dbReference type="ARBA" id="ARBA00022737"/>
    </source>
</evidence>
<keyword evidence="12" id="KW-1185">Reference proteome</keyword>
<keyword evidence="3 9" id="KW-0812">Transmembrane</keyword>
<dbReference type="Gene3D" id="1.10.510.10">
    <property type="entry name" value="Transferase(Phosphotransferase) domain 1"/>
    <property type="match status" value="1"/>
</dbReference>
<evidence type="ECO:0000256" key="8">
    <source>
        <dbReference type="ARBA" id="ARBA00023180"/>
    </source>
</evidence>
<dbReference type="FunFam" id="3.80.10.10:FF:000041">
    <property type="entry name" value="LRR receptor-like serine/threonine-protein kinase ERECTA"/>
    <property type="match status" value="1"/>
</dbReference>
<evidence type="ECO:0000256" key="2">
    <source>
        <dbReference type="ARBA" id="ARBA00022614"/>
    </source>
</evidence>
<dbReference type="Gramene" id="CDP06254">
    <property type="protein sequence ID" value="CDP06254"/>
    <property type="gene ID" value="GSCOC_T00022978001"/>
</dbReference>
<evidence type="ECO:0000259" key="10">
    <source>
        <dbReference type="PROSITE" id="PS50011"/>
    </source>
</evidence>
<dbReference type="GO" id="GO:0016020">
    <property type="term" value="C:membrane"/>
    <property type="evidence" value="ECO:0007669"/>
    <property type="project" value="UniProtKB-SubCell"/>
</dbReference>
<dbReference type="InterPro" id="IPR011009">
    <property type="entry name" value="Kinase-like_dom_sf"/>
</dbReference>
<evidence type="ECO:0000256" key="3">
    <source>
        <dbReference type="ARBA" id="ARBA00022692"/>
    </source>
</evidence>
<keyword evidence="6 9" id="KW-1133">Transmembrane helix</keyword>
<dbReference type="PROSITE" id="PS50011">
    <property type="entry name" value="PROTEIN_KINASE_DOM"/>
    <property type="match status" value="1"/>
</dbReference>
<dbReference type="InterPro" id="IPR032675">
    <property type="entry name" value="LRR_dom_sf"/>
</dbReference>
<feature type="domain" description="Protein kinase" evidence="10">
    <location>
        <begin position="422"/>
        <end position="573"/>
    </location>
</feature>
<dbReference type="EMBL" id="HG739104">
    <property type="protein sequence ID" value="CDP06254.1"/>
    <property type="molecule type" value="Genomic_DNA"/>
</dbReference>
<evidence type="ECO:0000313" key="11">
    <source>
        <dbReference type="EMBL" id="CDP06254.1"/>
    </source>
</evidence>
<dbReference type="Proteomes" id="UP000295252">
    <property type="component" value="Chromosome VIII"/>
</dbReference>
<dbReference type="OrthoDB" id="1938319at2759"/>
<organism evidence="11 12">
    <name type="scientific">Coffea canephora</name>
    <name type="common">Robusta coffee</name>
    <dbReference type="NCBI Taxonomy" id="49390"/>
    <lineage>
        <taxon>Eukaryota</taxon>
        <taxon>Viridiplantae</taxon>
        <taxon>Streptophyta</taxon>
        <taxon>Embryophyta</taxon>
        <taxon>Tracheophyta</taxon>
        <taxon>Spermatophyta</taxon>
        <taxon>Magnoliopsida</taxon>
        <taxon>eudicotyledons</taxon>
        <taxon>Gunneridae</taxon>
        <taxon>Pentapetalae</taxon>
        <taxon>asterids</taxon>
        <taxon>lamiids</taxon>
        <taxon>Gentianales</taxon>
        <taxon>Rubiaceae</taxon>
        <taxon>Ixoroideae</taxon>
        <taxon>Gardenieae complex</taxon>
        <taxon>Bertiereae - Coffeeae clade</taxon>
        <taxon>Coffeeae</taxon>
        <taxon>Coffea</taxon>
    </lineage>
</organism>
<keyword evidence="4" id="KW-0732">Signal</keyword>
<accession>A0A068UDJ4</accession>
<dbReference type="InterPro" id="IPR051809">
    <property type="entry name" value="Plant_receptor-like_S/T_kinase"/>
</dbReference>
<dbReference type="GO" id="GO:0005524">
    <property type="term" value="F:ATP binding"/>
    <property type="evidence" value="ECO:0007669"/>
    <property type="project" value="InterPro"/>
</dbReference>
<name>A0A068UDJ4_COFCA</name>
<dbReference type="Gene3D" id="3.80.10.10">
    <property type="entry name" value="Ribonuclease Inhibitor"/>
    <property type="match status" value="2"/>
</dbReference>
<feature type="transmembrane region" description="Helical" evidence="9">
    <location>
        <begin position="427"/>
        <end position="446"/>
    </location>
</feature>
<evidence type="ECO:0000256" key="9">
    <source>
        <dbReference type="SAM" id="Phobius"/>
    </source>
</evidence>
<dbReference type="PANTHER" id="PTHR27008:SF602">
    <property type="entry name" value="LRR RECEPTOR-LIKE SERINE_THREONINE-PROTEIN KINASE EFR"/>
    <property type="match status" value="1"/>
</dbReference>
<dbReference type="InterPro" id="IPR000719">
    <property type="entry name" value="Prot_kinase_dom"/>
</dbReference>
<dbReference type="PROSITE" id="PS00108">
    <property type="entry name" value="PROTEIN_KINASE_ST"/>
    <property type="match status" value="1"/>
</dbReference>
<gene>
    <name evidence="11" type="ORF">GSCOC_T00022978001</name>
</gene>
<sequence>MIYPKRNLEFDSASAALSWAQQLNRFSQSSIFYCYKGIITQRLGGILKLMLFSLENNQIEGSIPIRAIGKLISLKELYLGVNNLTGVITYEVGNLQTLEALNLRFNSLKGSIPTRIFNISTLRVLSLVANSLSVNLPSNMGLGLPNLEELFLSSNNLGGLFFTTLTECRYLRKISVANNPLTGILPVSIGNLSSSIEDIYAGGYKMKGRIPKTVGNLSNLRVLGLQENPLPDSLCSLQYLNLLRLIGNQFLHNSKAREVNEIFKPGGVSVQVSETSGEVSEIIPLGNLTSLRYLYLASSRITSHVPDSFWSLKDLLGFILSSNFLTGSLPSEIGLLKVATWIDFLMNQFANNIPSRIGDSENLNPLSLAYNNFEGTIPESISNMLTTSMSLSIIYRGKFHLTALSRISLPNTSIHISRTKKVLQTKLIVFGASAIIAGIALAFLFVRYIKKEKVPNGTNLFSLTAKGRISYYELLQATNGYDESNLLGSFGSVYKGILANGMYVAIKAFNLQLEYSFKSCTRESESLIIIQRMNVMIDVASALEYLHHCYSIPVVHCDLKPSNVLLNRLYVHS</sequence>
<dbReference type="PhylomeDB" id="A0A068UDJ4"/>
<dbReference type="AlphaFoldDB" id="A0A068UDJ4"/>
<evidence type="ECO:0000313" key="12">
    <source>
        <dbReference type="Proteomes" id="UP000295252"/>
    </source>
</evidence>
<dbReference type="InParanoid" id="A0A068UDJ4"/>
<dbReference type="SUPFAM" id="SSF56112">
    <property type="entry name" value="Protein kinase-like (PK-like)"/>
    <property type="match status" value="1"/>
</dbReference>
<dbReference type="Gene3D" id="3.30.200.20">
    <property type="entry name" value="Phosphorylase Kinase, domain 1"/>
    <property type="match status" value="1"/>
</dbReference>
<protein>
    <recommendedName>
        <fullName evidence="10">Protein kinase domain-containing protein</fullName>
    </recommendedName>
</protein>
<keyword evidence="5" id="KW-0677">Repeat</keyword>
<dbReference type="PANTHER" id="PTHR27008">
    <property type="entry name" value="OS04G0122200 PROTEIN"/>
    <property type="match status" value="1"/>
</dbReference>
<evidence type="ECO:0000256" key="7">
    <source>
        <dbReference type="ARBA" id="ARBA00023136"/>
    </source>
</evidence>
<evidence type="ECO:0000256" key="1">
    <source>
        <dbReference type="ARBA" id="ARBA00004370"/>
    </source>
</evidence>
<comment type="subcellular location">
    <subcellularLocation>
        <location evidence="1">Membrane</location>
    </subcellularLocation>
</comment>
<evidence type="ECO:0000256" key="6">
    <source>
        <dbReference type="ARBA" id="ARBA00022989"/>
    </source>
</evidence>
<dbReference type="InterPro" id="IPR008271">
    <property type="entry name" value="Ser/Thr_kinase_AS"/>
</dbReference>
<keyword evidence="2" id="KW-0433">Leucine-rich repeat</keyword>
<dbReference type="Pfam" id="PF00560">
    <property type="entry name" value="LRR_1"/>
    <property type="match status" value="4"/>
</dbReference>
<dbReference type="SUPFAM" id="SSF52058">
    <property type="entry name" value="L domain-like"/>
    <property type="match status" value="2"/>
</dbReference>